<organism evidence="3 4">
    <name type="scientific">Flavivirga algicola</name>
    <dbReference type="NCBI Taxonomy" id="2729136"/>
    <lineage>
        <taxon>Bacteria</taxon>
        <taxon>Pseudomonadati</taxon>
        <taxon>Bacteroidota</taxon>
        <taxon>Flavobacteriia</taxon>
        <taxon>Flavobacteriales</taxon>
        <taxon>Flavobacteriaceae</taxon>
        <taxon>Flavivirga</taxon>
    </lineage>
</organism>
<keyword evidence="1" id="KW-0732">Signal</keyword>
<name>A0ABX1S2M0_9FLAO</name>
<dbReference type="RefSeq" id="WP_169675348.1">
    <property type="nucleotide sequence ID" value="NZ_JABBHF010000009.1"/>
</dbReference>
<dbReference type="PANTHER" id="PTHR32060:SF22">
    <property type="entry name" value="CARBOXYL-TERMINAL-PROCESSING PEPTIDASE 3, CHLOROPLASTIC"/>
    <property type="match status" value="1"/>
</dbReference>
<accession>A0ABX1S2M0</accession>
<feature type="chain" id="PRO_5046561258" description="Tail specific protease domain-containing protein" evidence="1">
    <location>
        <begin position="23"/>
        <end position="496"/>
    </location>
</feature>
<gene>
    <name evidence="3" type="ORF">HHX25_15390</name>
</gene>
<dbReference type="SMART" id="SM00245">
    <property type="entry name" value="TSPc"/>
    <property type="match status" value="1"/>
</dbReference>
<dbReference type="SUPFAM" id="SSF52096">
    <property type="entry name" value="ClpP/crotonase"/>
    <property type="match status" value="1"/>
</dbReference>
<dbReference type="Pfam" id="PF03572">
    <property type="entry name" value="Peptidase_S41"/>
    <property type="match status" value="1"/>
</dbReference>
<feature type="domain" description="Tail specific protease" evidence="2">
    <location>
        <begin position="246"/>
        <end position="470"/>
    </location>
</feature>
<dbReference type="EMBL" id="JABBHF010000009">
    <property type="protein sequence ID" value="NMH88897.1"/>
    <property type="molecule type" value="Genomic_DNA"/>
</dbReference>
<sequence>MKNILSVFCLLLVLAENSFSQAEQTGSAFLKKYTVTVKEIKEDLQILKRHLETVQAGLYTYTSKAKMDQVFDDIEASVNQPISSIEFYRKIVPLLQHIKNGHTNIMPHLAYEEAINNSFTLFPFDVYFDKGSLYVLKNNSANPSIKEGSVIKSINGEDASSIFKELAVKSSRDGDNRTFPEMVTTLEFNKLYSKLKDVYPIYKTKFITPKNELLDIPVKGLTLKEIAENKLKRYKDDGKWWGETNNPVLKLKINNDIATMEIRTFSIYYARRVKQKFKRFFNKAFDKIEEANVKHLIIDLRYNGGGDEMPTIELLSHLLDKPFTFYKDMYTITNKVPNMELYDESKFEMNFLYPLFKLKRNGDVYRVKGIPGMKEVQPSKSVYKEKVYVLTNGLSFSATGEFASFLKNADRAMFIGEEVGGNTNQNVSGTTVTLTLPNSKVRIRIPMELFKLNVSHEKTNHGVIPDYYVRPSITDKLTGKDPEMDFVLNMIKKTNK</sequence>
<comment type="caution">
    <text evidence="3">The sequence shown here is derived from an EMBL/GenBank/DDBJ whole genome shotgun (WGS) entry which is preliminary data.</text>
</comment>
<evidence type="ECO:0000256" key="1">
    <source>
        <dbReference type="SAM" id="SignalP"/>
    </source>
</evidence>
<dbReference type="Proteomes" id="UP000746690">
    <property type="component" value="Unassembled WGS sequence"/>
</dbReference>
<evidence type="ECO:0000313" key="3">
    <source>
        <dbReference type="EMBL" id="NMH88897.1"/>
    </source>
</evidence>
<proteinExistence type="predicted"/>
<dbReference type="Gene3D" id="3.90.226.10">
    <property type="entry name" value="2-enoyl-CoA Hydratase, Chain A, domain 1"/>
    <property type="match status" value="1"/>
</dbReference>
<keyword evidence="4" id="KW-1185">Reference proteome</keyword>
<evidence type="ECO:0000259" key="2">
    <source>
        <dbReference type="SMART" id="SM00245"/>
    </source>
</evidence>
<evidence type="ECO:0000313" key="4">
    <source>
        <dbReference type="Proteomes" id="UP000746690"/>
    </source>
</evidence>
<dbReference type="InterPro" id="IPR005151">
    <property type="entry name" value="Tail-specific_protease"/>
</dbReference>
<feature type="signal peptide" evidence="1">
    <location>
        <begin position="1"/>
        <end position="22"/>
    </location>
</feature>
<dbReference type="InterPro" id="IPR029045">
    <property type="entry name" value="ClpP/crotonase-like_dom_sf"/>
</dbReference>
<dbReference type="PANTHER" id="PTHR32060">
    <property type="entry name" value="TAIL-SPECIFIC PROTEASE"/>
    <property type="match status" value="1"/>
</dbReference>
<protein>
    <recommendedName>
        <fullName evidence="2">Tail specific protease domain-containing protein</fullName>
    </recommendedName>
</protein>
<reference evidence="3 4" key="1">
    <citation type="submission" date="2020-04" db="EMBL/GenBank/DDBJ databases">
        <title>A Flavivirga sp. nov.</title>
        <authorList>
            <person name="Sun X."/>
        </authorList>
    </citation>
    <scope>NUCLEOTIDE SEQUENCE [LARGE SCALE GENOMIC DNA]</scope>
    <source>
        <strain evidence="3 4">Y03</strain>
    </source>
</reference>